<sequence length="80" mass="9320">MLQITCPWCGPRDETEFSYGGQAGVAYPAQPAELSDEQWAQFVFFRENPKGRFAERWMHAQGCRRWFDTVRDTATNDFLP</sequence>
<name>A0A6J6Q2K3_9ZZZZ</name>
<dbReference type="Gene3D" id="3.30.2270.10">
    <property type="entry name" value="Folate-binding superfamily"/>
    <property type="match status" value="1"/>
</dbReference>
<accession>A0A6J6Q2K3</accession>
<dbReference type="GO" id="GO:0046653">
    <property type="term" value="P:tetrahydrofolate metabolic process"/>
    <property type="evidence" value="ECO:0007669"/>
    <property type="project" value="InterPro"/>
</dbReference>
<protein>
    <submittedName>
        <fullName evidence="1">Unannotated protein</fullName>
    </submittedName>
</protein>
<dbReference type="InterPro" id="IPR038561">
    <property type="entry name" value="SoxD_sf"/>
</dbReference>
<proteinExistence type="predicted"/>
<dbReference type="AlphaFoldDB" id="A0A6J6Q2K3"/>
<organism evidence="1">
    <name type="scientific">freshwater metagenome</name>
    <dbReference type="NCBI Taxonomy" id="449393"/>
    <lineage>
        <taxon>unclassified sequences</taxon>
        <taxon>metagenomes</taxon>
        <taxon>ecological metagenomes</taxon>
    </lineage>
</organism>
<reference evidence="1" key="1">
    <citation type="submission" date="2020-05" db="EMBL/GenBank/DDBJ databases">
        <authorList>
            <person name="Chiriac C."/>
            <person name="Salcher M."/>
            <person name="Ghai R."/>
            <person name="Kavagutti S V."/>
        </authorList>
    </citation>
    <scope>NUCLEOTIDE SEQUENCE</scope>
</reference>
<dbReference type="Pfam" id="PF04267">
    <property type="entry name" value="SoxD"/>
    <property type="match status" value="1"/>
</dbReference>
<dbReference type="InterPro" id="IPR006279">
    <property type="entry name" value="SoxD"/>
</dbReference>
<evidence type="ECO:0000313" key="1">
    <source>
        <dbReference type="EMBL" id="CAB4705960.1"/>
    </source>
</evidence>
<gene>
    <name evidence="1" type="ORF">UFOPK2399_01665</name>
</gene>
<dbReference type="GO" id="GO:0008115">
    <property type="term" value="F:sarcosine oxidase activity"/>
    <property type="evidence" value="ECO:0007669"/>
    <property type="project" value="InterPro"/>
</dbReference>
<dbReference type="EMBL" id="CAEZXP010000006">
    <property type="protein sequence ID" value="CAB4705960.1"/>
    <property type="molecule type" value="Genomic_DNA"/>
</dbReference>